<comment type="caution">
    <text evidence="1">The sequence shown here is derived from an EMBL/GenBank/DDBJ whole genome shotgun (WGS) entry which is preliminary data.</text>
</comment>
<dbReference type="EMBL" id="JAPTHD010000006">
    <property type="protein sequence ID" value="MDV5824827.1"/>
    <property type="molecule type" value="Genomic_DNA"/>
</dbReference>
<dbReference type="RefSeq" id="WP_317517475.1">
    <property type="nucleotide sequence ID" value="NZ_JAPTHD010000006.1"/>
</dbReference>
<organism evidence="1 2">
    <name type="scientific">Sphingobium naphthae</name>
    <dbReference type="NCBI Taxonomy" id="1886786"/>
    <lineage>
        <taxon>Bacteria</taxon>
        <taxon>Pseudomonadati</taxon>
        <taxon>Pseudomonadota</taxon>
        <taxon>Alphaproteobacteria</taxon>
        <taxon>Sphingomonadales</taxon>
        <taxon>Sphingomonadaceae</taxon>
        <taxon>Sphingobium</taxon>
    </lineage>
</organism>
<reference evidence="2" key="1">
    <citation type="journal article" date="2022" name="J Environ Chem Eng">
        <title>Biodegradation of petroleum oil using a constructed nonpathogenic and heavy metal-tolerant bacterial consortium isolated from marine sponges.</title>
        <authorList>
            <person name="Dechsakulwatana C."/>
            <person name="Rungsihiranrut A."/>
            <person name="Muangchinda C."/>
            <person name="Ningthoujam R."/>
            <person name="Klankeo P."/>
            <person name="Pinyakong O."/>
        </authorList>
    </citation>
    <scope>NUCLEOTIDE SEQUENCE [LARGE SCALE GENOMIC DNA]</scope>
    <source>
        <strain evidence="2">MO2-4</strain>
    </source>
</reference>
<accession>A0ABU3ZZ73</accession>
<keyword evidence="2" id="KW-1185">Reference proteome</keyword>
<name>A0ABU3ZZ73_9SPHN</name>
<proteinExistence type="predicted"/>
<gene>
    <name evidence="1" type="ORF">O0R41_14570</name>
</gene>
<dbReference type="Proteomes" id="UP001185984">
    <property type="component" value="Unassembled WGS sequence"/>
</dbReference>
<evidence type="ECO:0000313" key="2">
    <source>
        <dbReference type="Proteomes" id="UP001185984"/>
    </source>
</evidence>
<protein>
    <submittedName>
        <fullName evidence="1">Uncharacterized protein</fullName>
    </submittedName>
</protein>
<evidence type="ECO:0000313" key="1">
    <source>
        <dbReference type="EMBL" id="MDV5824827.1"/>
    </source>
</evidence>
<sequence>MSLLARFLDWLCGAFASGAQDAVRLNQLICPLSRRLDQSDGAGRR</sequence>